<dbReference type="Pfam" id="PF19279">
    <property type="entry name" value="YegS_C"/>
    <property type="match status" value="1"/>
</dbReference>
<dbReference type="RefSeq" id="XP_031023016.1">
    <property type="nucleotide sequence ID" value="XM_031170979.1"/>
</dbReference>
<keyword evidence="5" id="KW-0539">Nucleus</keyword>
<evidence type="ECO:0000256" key="5">
    <source>
        <dbReference type="ARBA" id="ARBA00023242"/>
    </source>
</evidence>
<dbReference type="InterPro" id="IPR045540">
    <property type="entry name" value="YegS/DAGK_C"/>
</dbReference>
<evidence type="ECO:0000256" key="1">
    <source>
        <dbReference type="ARBA" id="ARBA00004604"/>
    </source>
</evidence>
<feature type="region of interest" description="Disordered" evidence="6">
    <location>
        <begin position="1"/>
        <end position="27"/>
    </location>
</feature>
<dbReference type="Pfam" id="PF05890">
    <property type="entry name" value="Ebp2"/>
    <property type="match status" value="1"/>
</dbReference>
<sequence>MARKDNKRKAMPSKKGIKRKAVEEDDDTVMHVNLAEVDAFIDGGSLDQELLEKMDANNKQQSRKKKKKNAPIDDDDEVAGQDEDGLTEEEEKELMLYLKMKQKELRASGGDADEDDEDEDMEGDMEEDVDDAVAAASKRPKWVKQAAVNNVPGMEAHLERIRLPANLPFIETLAVTSTAPLEATLETPEDVHNDTKRELAIYKQALHAATTAKSTLTAASIPFTRPDDYFAEMLKTDAHMARVRQRLLDERLQVEQSEKAKKLRDLKKFGKKVQQSKILERAKSKKATLDAVKLARKKTKNNSSGGSDSKDDGGADEFDIQLEQASGSRSDKSATRNKPNGFTKGGNPRDQAKSKKRTYKDSKYGFGGAKRHSKSNTADSTFSIEKSGFSVKKMKSRAFEQDGRKYNGGGMGANGAQKKKGFKKVVCILNEKAGSNAGKRVFASISQRFRKAFPNFQLWITKYHRHAIELAKDAVETFQADLIVAVGGNGTLSQVVEGYVSANGVEKGCTIGMIPAGSSCDFLKGVLNSNPKGASAAVWDVDFSMSVLTHGVPVALDACKAHTSRPRGQQGHEKGALPVDYTFVNERLYNSPKLRQLSGDSSTHFFLSFLKGFTYRNLPVSITMSDEHNKTMTADCDVYLACLGNNRYFGGGLIPCPRAHPADGVFDVWVAKDVSVIDIVASVLPALQNGTTATKCEGGGGGKRVYQKAARVVARPRSEMPVPVEVDGEYAGILPAEFEMFPKAWRFLLPRASWLA</sequence>
<evidence type="ECO:0000313" key="9">
    <source>
        <dbReference type="Proteomes" id="UP000319731"/>
    </source>
</evidence>
<keyword evidence="4" id="KW-0175">Coiled coil</keyword>
<dbReference type="Proteomes" id="UP000319731">
    <property type="component" value="Unassembled WGS sequence"/>
</dbReference>
<keyword evidence="9" id="KW-1185">Reference proteome</keyword>
<dbReference type="AlphaFoldDB" id="A0A507BVZ1"/>
<comment type="subcellular location">
    <subcellularLocation>
        <location evidence="1">Nucleus</location>
        <location evidence="1">Nucleolus</location>
    </subcellularLocation>
</comment>
<dbReference type="SMART" id="SM00046">
    <property type="entry name" value="DAGKc"/>
    <property type="match status" value="1"/>
</dbReference>
<proteinExistence type="inferred from homology"/>
<feature type="region of interest" description="Disordered" evidence="6">
    <location>
        <begin position="51"/>
        <end position="93"/>
    </location>
</feature>
<evidence type="ECO:0000256" key="3">
    <source>
        <dbReference type="ARBA" id="ARBA00022517"/>
    </source>
</evidence>
<evidence type="ECO:0000259" key="7">
    <source>
        <dbReference type="PROSITE" id="PS50146"/>
    </source>
</evidence>
<dbReference type="SUPFAM" id="SSF111331">
    <property type="entry name" value="NAD kinase/diacylglycerol kinase-like"/>
    <property type="match status" value="1"/>
</dbReference>
<gene>
    <name evidence="8" type="ORF">SmJEL517_g05051</name>
</gene>
<dbReference type="PROSITE" id="PS50146">
    <property type="entry name" value="DAGK"/>
    <property type="match status" value="1"/>
</dbReference>
<evidence type="ECO:0000256" key="6">
    <source>
        <dbReference type="SAM" id="MobiDB-lite"/>
    </source>
</evidence>
<dbReference type="EMBL" id="QEAO01000041">
    <property type="protein sequence ID" value="TPX31642.1"/>
    <property type="molecule type" value="Genomic_DNA"/>
</dbReference>
<evidence type="ECO:0000313" key="8">
    <source>
        <dbReference type="EMBL" id="TPX31642.1"/>
    </source>
</evidence>
<dbReference type="GeneID" id="42006276"/>
<dbReference type="Pfam" id="PF00781">
    <property type="entry name" value="DAGK_cat"/>
    <property type="match status" value="1"/>
</dbReference>
<dbReference type="InterPro" id="IPR008610">
    <property type="entry name" value="Ebp2"/>
</dbReference>
<name>A0A507BVZ1_9FUNG</name>
<evidence type="ECO:0000256" key="4">
    <source>
        <dbReference type="ARBA" id="ARBA00023054"/>
    </source>
</evidence>
<feature type="domain" description="DAGKc" evidence="7">
    <location>
        <begin position="420"/>
        <end position="566"/>
    </location>
</feature>
<dbReference type="PANTHER" id="PTHR13028:SF0">
    <property type="entry name" value="RRNA-PROCESSING PROTEIN EBP2-RELATED"/>
    <property type="match status" value="1"/>
</dbReference>
<dbReference type="InterPro" id="IPR016064">
    <property type="entry name" value="NAD/diacylglycerol_kinase_sf"/>
</dbReference>
<reference evidence="8 9" key="1">
    <citation type="journal article" date="2019" name="Sci. Rep.">
        <title>Comparative genomics of chytrid fungi reveal insights into the obligate biotrophic and pathogenic lifestyle of Synchytrium endobioticum.</title>
        <authorList>
            <person name="van de Vossenberg B.T.L.H."/>
            <person name="Warris S."/>
            <person name="Nguyen H.D.T."/>
            <person name="van Gent-Pelzer M.P.E."/>
            <person name="Joly D.L."/>
            <person name="van de Geest H.C."/>
            <person name="Bonants P.J.M."/>
            <person name="Smith D.S."/>
            <person name="Levesque C.A."/>
            <person name="van der Lee T.A.J."/>
        </authorList>
    </citation>
    <scope>NUCLEOTIDE SEQUENCE [LARGE SCALE GENOMIC DNA]</scope>
    <source>
        <strain evidence="8 9">JEL517</strain>
    </source>
</reference>
<keyword evidence="3" id="KW-0690">Ribosome biogenesis</keyword>
<feature type="region of interest" description="Disordered" evidence="6">
    <location>
        <begin position="294"/>
        <end position="380"/>
    </location>
</feature>
<dbReference type="GO" id="GO:0006364">
    <property type="term" value="P:rRNA processing"/>
    <property type="evidence" value="ECO:0007669"/>
    <property type="project" value="TreeGrafter"/>
</dbReference>
<dbReference type="Gene3D" id="2.60.200.40">
    <property type="match status" value="1"/>
</dbReference>
<comment type="similarity">
    <text evidence="2">Belongs to the EBP2 family.</text>
</comment>
<accession>A0A507BVZ1</accession>
<feature type="compositionally biased region" description="Basic residues" evidence="6">
    <location>
        <begin position="1"/>
        <end position="19"/>
    </location>
</feature>
<dbReference type="STRING" id="1806994.A0A507BVZ1"/>
<dbReference type="GO" id="GO:0042273">
    <property type="term" value="P:ribosomal large subunit biogenesis"/>
    <property type="evidence" value="ECO:0007669"/>
    <property type="project" value="TreeGrafter"/>
</dbReference>
<dbReference type="GO" id="GO:0016301">
    <property type="term" value="F:kinase activity"/>
    <property type="evidence" value="ECO:0007669"/>
    <property type="project" value="InterPro"/>
</dbReference>
<dbReference type="GO" id="GO:0034399">
    <property type="term" value="C:nuclear periphery"/>
    <property type="evidence" value="ECO:0007669"/>
    <property type="project" value="TreeGrafter"/>
</dbReference>
<dbReference type="InterPro" id="IPR001206">
    <property type="entry name" value="Diacylglycerol_kinase_cat_dom"/>
</dbReference>
<protein>
    <recommendedName>
        <fullName evidence="7">DAGKc domain-containing protein</fullName>
    </recommendedName>
</protein>
<organism evidence="8 9">
    <name type="scientific">Synchytrium microbalum</name>
    <dbReference type="NCBI Taxonomy" id="1806994"/>
    <lineage>
        <taxon>Eukaryota</taxon>
        <taxon>Fungi</taxon>
        <taxon>Fungi incertae sedis</taxon>
        <taxon>Chytridiomycota</taxon>
        <taxon>Chytridiomycota incertae sedis</taxon>
        <taxon>Chytridiomycetes</taxon>
        <taxon>Synchytriales</taxon>
        <taxon>Synchytriaceae</taxon>
        <taxon>Synchytrium</taxon>
    </lineage>
</organism>
<comment type="caution">
    <text evidence="8">The sequence shown here is derived from an EMBL/GenBank/DDBJ whole genome shotgun (WGS) entry which is preliminary data.</text>
</comment>
<dbReference type="GO" id="GO:0030687">
    <property type="term" value="C:preribosome, large subunit precursor"/>
    <property type="evidence" value="ECO:0007669"/>
    <property type="project" value="TreeGrafter"/>
</dbReference>
<dbReference type="OrthoDB" id="336240at2759"/>
<dbReference type="GO" id="GO:0005730">
    <property type="term" value="C:nucleolus"/>
    <property type="evidence" value="ECO:0007669"/>
    <property type="project" value="UniProtKB-SubCell"/>
</dbReference>
<dbReference type="Gene3D" id="3.40.50.10330">
    <property type="entry name" value="Probable inorganic polyphosphate/atp-NAD kinase, domain 1"/>
    <property type="match status" value="1"/>
</dbReference>
<feature type="compositionally biased region" description="Acidic residues" evidence="6">
    <location>
        <begin position="72"/>
        <end position="92"/>
    </location>
</feature>
<dbReference type="InterPro" id="IPR017438">
    <property type="entry name" value="ATP-NAD_kinase_N"/>
</dbReference>
<evidence type="ECO:0000256" key="2">
    <source>
        <dbReference type="ARBA" id="ARBA00007336"/>
    </source>
</evidence>
<dbReference type="PANTHER" id="PTHR13028">
    <property type="entry name" value="RRNA PROCESSING PROTEIN EBNA1-BINDING PROTEIN-RELATED"/>
    <property type="match status" value="1"/>
</dbReference>